<comment type="caution">
    <text evidence="2">The sequence shown here is derived from an EMBL/GenBank/DDBJ whole genome shotgun (WGS) entry which is preliminary data.</text>
</comment>
<accession>A0A8K0UGS1</accession>
<name>A0A8K0UGS1_9AGAR</name>
<dbReference type="Proteomes" id="UP000813824">
    <property type="component" value="Unassembled WGS sequence"/>
</dbReference>
<sequence length="280" mass="31154">MAQTRPGNADGPRVVDGGRGRGQRRRTGFWTKVATWRQAEAALLSSTLTTLTISQPSMTPYHKRTPSRNVPQKQHWNTSVPTGSTFEDMFSIAGSDRRYGLSIGQAQPTRRCTLGHNIVAVVRSESPLSFQILSVSPGKPQTTYFPSYHLPHQFHRNHATAPLHRSAKTNSKMSECTTALIMDGLNQAGEDETLRSNNLFITAVWMPGVRIFGDLRSPVLLWALREGSFSMKSLPLRLWELFTLGRIEKRRGVVLDGKTGSATLEEWLNASWPGSRVLSV</sequence>
<feature type="region of interest" description="Disordered" evidence="1">
    <location>
        <begin position="1"/>
        <end position="26"/>
    </location>
</feature>
<feature type="region of interest" description="Disordered" evidence="1">
    <location>
        <begin position="57"/>
        <end position="82"/>
    </location>
</feature>
<evidence type="ECO:0000313" key="3">
    <source>
        <dbReference type="Proteomes" id="UP000813824"/>
    </source>
</evidence>
<evidence type="ECO:0000313" key="2">
    <source>
        <dbReference type="EMBL" id="KAH8091044.1"/>
    </source>
</evidence>
<gene>
    <name evidence="2" type="ORF">BXZ70DRAFT_909920</name>
</gene>
<reference evidence="2" key="1">
    <citation type="journal article" date="2021" name="New Phytol.">
        <title>Evolutionary innovations through gain and loss of genes in the ectomycorrhizal Boletales.</title>
        <authorList>
            <person name="Wu G."/>
            <person name="Miyauchi S."/>
            <person name="Morin E."/>
            <person name="Kuo A."/>
            <person name="Drula E."/>
            <person name="Varga T."/>
            <person name="Kohler A."/>
            <person name="Feng B."/>
            <person name="Cao Y."/>
            <person name="Lipzen A."/>
            <person name="Daum C."/>
            <person name="Hundley H."/>
            <person name="Pangilinan J."/>
            <person name="Johnson J."/>
            <person name="Barry K."/>
            <person name="LaButti K."/>
            <person name="Ng V."/>
            <person name="Ahrendt S."/>
            <person name="Min B."/>
            <person name="Choi I.G."/>
            <person name="Park H."/>
            <person name="Plett J.M."/>
            <person name="Magnuson J."/>
            <person name="Spatafora J.W."/>
            <person name="Nagy L.G."/>
            <person name="Henrissat B."/>
            <person name="Grigoriev I.V."/>
            <person name="Yang Z.L."/>
            <person name="Xu J."/>
            <person name="Martin F.M."/>
        </authorList>
    </citation>
    <scope>NUCLEOTIDE SEQUENCE</scope>
    <source>
        <strain evidence="2">KKN 215</strain>
    </source>
</reference>
<dbReference type="EMBL" id="JAEVFJ010000037">
    <property type="protein sequence ID" value="KAH8091044.1"/>
    <property type="molecule type" value="Genomic_DNA"/>
</dbReference>
<proteinExistence type="predicted"/>
<dbReference type="AlphaFoldDB" id="A0A8K0UGS1"/>
<keyword evidence="3" id="KW-1185">Reference proteome</keyword>
<evidence type="ECO:0000256" key="1">
    <source>
        <dbReference type="SAM" id="MobiDB-lite"/>
    </source>
</evidence>
<protein>
    <submittedName>
        <fullName evidence="2">Uncharacterized protein</fullName>
    </submittedName>
</protein>
<feature type="compositionally biased region" description="Polar residues" evidence="1">
    <location>
        <begin position="67"/>
        <end position="82"/>
    </location>
</feature>
<organism evidence="2 3">
    <name type="scientific">Cristinia sonorae</name>
    <dbReference type="NCBI Taxonomy" id="1940300"/>
    <lineage>
        <taxon>Eukaryota</taxon>
        <taxon>Fungi</taxon>
        <taxon>Dikarya</taxon>
        <taxon>Basidiomycota</taxon>
        <taxon>Agaricomycotina</taxon>
        <taxon>Agaricomycetes</taxon>
        <taxon>Agaricomycetidae</taxon>
        <taxon>Agaricales</taxon>
        <taxon>Pleurotineae</taxon>
        <taxon>Stephanosporaceae</taxon>
        <taxon>Cristinia</taxon>
    </lineage>
</organism>